<dbReference type="Proteomes" id="UP000093355">
    <property type="component" value="Unassembled WGS sequence"/>
</dbReference>
<feature type="domain" description="YdbS-like PH" evidence="1">
    <location>
        <begin position="81"/>
        <end position="153"/>
    </location>
</feature>
<evidence type="ECO:0000313" key="2">
    <source>
        <dbReference type="EMBL" id="OCG72729.1"/>
    </source>
</evidence>
<evidence type="ECO:0000313" key="3">
    <source>
        <dbReference type="Proteomes" id="UP000093355"/>
    </source>
</evidence>
<comment type="caution">
    <text evidence="2">The sequence shown here is derived from an EMBL/GenBank/DDBJ whole genome shotgun (WGS) entry which is preliminary data.</text>
</comment>
<sequence length="179" mass="19384">MSNLGRPATPPPGVPVPEELVVARFRGSAHRLFWSALLLIAVAGATGYFWGNLPAPFENWMLAAAAAVLVLAGVILPWLVWLSHRYTITTRRVIASRGLLAHHRTELTHARGYAITTRRGPLQRLWGIGTLTLADGVTGKLVLADIPNVRLVAEVLTDQIEVNQILAHRDAVAGSDPVL</sequence>
<name>A0A1B9N804_9MICO</name>
<dbReference type="STRING" id="904291.A7J15_10880"/>
<protein>
    <recommendedName>
        <fullName evidence="1">YdbS-like PH domain-containing protein</fullName>
    </recommendedName>
</protein>
<dbReference type="AlphaFoldDB" id="A0A1B9N804"/>
<keyword evidence="3" id="KW-1185">Reference proteome</keyword>
<dbReference type="RefSeq" id="WP_067027848.1">
    <property type="nucleotide sequence ID" value="NZ_CP038256.1"/>
</dbReference>
<reference evidence="2 3" key="1">
    <citation type="submission" date="2016-05" db="EMBL/GenBank/DDBJ databases">
        <authorList>
            <person name="Lavstsen T."/>
            <person name="Jespersen J.S."/>
        </authorList>
    </citation>
    <scope>NUCLEOTIDE SEQUENCE [LARGE SCALE GENOMIC DNA]</scope>
    <source>
        <strain evidence="2 3">YLB-01</strain>
    </source>
</reference>
<proteinExistence type="predicted"/>
<evidence type="ECO:0000259" key="1">
    <source>
        <dbReference type="Pfam" id="PF03703"/>
    </source>
</evidence>
<organism evidence="2 3">
    <name type="scientific">Microbacterium sediminis</name>
    <dbReference type="NCBI Taxonomy" id="904291"/>
    <lineage>
        <taxon>Bacteria</taxon>
        <taxon>Bacillati</taxon>
        <taxon>Actinomycetota</taxon>
        <taxon>Actinomycetes</taxon>
        <taxon>Micrococcales</taxon>
        <taxon>Microbacteriaceae</taxon>
        <taxon>Microbacterium</taxon>
    </lineage>
</organism>
<dbReference type="OrthoDB" id="4990503at2"/>
<dbReference type="InterPro" id="IPR005182">
    <property type="entry name" value="YdbS-like_PH"/>
</dbReference>
<gene>
    <name evidence="2" type="ORF">A7J15_10880</name>
</gene>
<dbReference type="EMBL" id="LXMD01000029">
    <property type="protein sequence ID" value="OCG72729.1"/>
    <property type="molecule type" value="Genomic_DNA"/>
</dbReference>
<dbReference type="Pfam" id="PF03703">
    <property type="entry name" value="bPH_2"/>
    <property type="match status" value="1"/>
</dbReference>
<accession>A0A1B9N804</accession>